<feature type="region of interest" description="Disordered" evidence="1">
    <location>
        <begin position="126"/>
        <end position="204"/>
    </location>
</feature>
<dbReference type="InterPro" id="IPR021109">
    <property type="entry name" value="Peptidase_aspartic_dom_sf"/>
</dbReference>
<keyword evidence="4" id="KW-1185">Reference proteome</keyword>
<dbReference type="InterPro" id="IPR043502">
    <property type="entry name" value="DNA/RNA_pol_sf"/>
</dbReference>
<dbReference type="HOGENOM" id="CLU_260788_0_0_1"/>
<dbReference type="InParanoid" id="E3MXE1"/>
<dbReference type="GO" id="GO:0004190">
    <property type="term" value="F:aspartic-type endopeptidase activity"/>
    <property type="evidence" value="ECO:0007669"/>
    <property type="project" value="InterPro"/>
</dbReference>
<dbReference type="Proteomes" id="UP000008281">
    <property type="component" value="Unassembled WGS sequence"/>
</dbReference>
<dbReference type="Gene3D" id="3.10.10.10">
    <property type="entry name" value="HIV Type 1 Reverse Transcriptase, subunit A, domain 1"/>
    <property type="match status" value="1"/>
</dbReference>
<dbReference type="GO" id="GO:0006508">
    <property type="term" value="P:proteolysis"/>
    <property type="evidence" value="ECO:0007669"/>
    <property type="project" value="InterPro"/>
</dbReference>
<gene>
    <name evidence="3" type="ORF">CRE_28896</name>
</gene>
<dbReference type="eggNOG" id="KOG0017">
    <property type="taxonomic scope" value="Eukaryota"/>
</dbReference>
<dbReference type="PANTHER" id="PTHR47331">
    <property type="entry name" value="PHD-TYPE DOMAIN-CONTAINING PROTEIN"/>
    <property type="match status" value="1"/>
</dbReference>
<dbReference type="EMBL" id="DS268491">
    <property type="protein sequence ID" value="EFP11601.1"/>
    <property type="molecule type" value="Genomic_DNA"/>
</dbReference>
<evidence type="ECO:0000313" key="3">
    <source>
        <dbReference type="EMBL" id="EFP11601.1"/>
    </source>
</evidence>
<feature type="compositionally biased region" description="Low complexity" evidence="1">
    <location>
        <begin position="565"/>
        <end position="577"/>
    </location>
</feature>
<reference evidence="3" key="1">
    <citation type="submission" date="2007-07" db="EMBL/GenBank/DDBJ databases">
        <title>PCAP assembly of the Caenorhabditis remanei genome.</title>
        <authorList>
            <consortium name="The Caenorhabditis remanei Sequencing Consortium"/>
            <person name="Wilson R.K."/>
        </authorList>
    </citation>
    <scope>NUCLEOTIDE SEQUENCE [LARGE SCALE GENOMIC DNA]</scope>
    <source>
        <strain evidence="3">PB4641</strain>
    </source>
</reference>
<evidence type="ECO:0000256" key="1">
    <source>
        <dbReference type="SAM" id="MobiDB-lite"/>
    </source>
</evidence>
<name>E3MXE1_CAERE</name>
<feature type="compositionally biased region" description="Polar residues" evidence="1">
    <location>
        <begin position="600"/>
        <end position="616"/>
    </location>
</feature>
<dbReference type="InterPro" id="IPR001969">
    <property type="entry name" value="Aspartic_peptidase_AS"/>
</dbReference>
<feature type="compositionally biased region" description="Basic and acidic residues" evidence="1">
    <location>
        <begin position="579"/>
        <end position="593"/>
    </location>
</feature>
<dbReference type="STRING" id="31234.E3MXE1"/>
<accession>E3MXE1</accession>
<dbReference type="Pfam" id="PF00078">
    <property type="entry name" value="RVT_1"/>
    <property type="match status" value="1"/>
</dbReference>
<sequence length="1310" mass="149510">MYKGLTDFKRKVTLQTNKGASEAAEAEVFLNELRDTATILEIVKRREAVLMKRDIIASFENEAETMLREDHVMNETEATVREFGREMRDHMEKHRCKDIVDQLTEYAERLQLLVEVRESEIVRRRDVSANDGAPPLYDLPSNQGESSNQGPTFGMEQGPPPYDDIAERAMPPSTVVRRPTVTTQPLFPRRQEEESTRNGNVLGRAQSMDITNARRIENHATDTRFTAIESAQQSLMETLNVIRDTITALNDNATRTHSATEERFQQIQQVLRGIGQNPAQSERDRCNIPLARSQVDLIPQLPTQPTQRGQTHREAISQMNGARRDLVTQPQYTEPSSRGSYASNSLHVMGSNPEEIKLNIKLDQMKASATTAVLATMKPFSGEVYEYTTFIGQFECLVQNNRSIDYPMKQAILIKLLPDHLALEHQTPQMNEDNYWIIRQNLDRQFNRQSNQVVAILQKIEETTFPQHDLDLLKSSLNSFANQASKLRPFGFNTNDPYFMFNFVRKLPEKIRRVTQTVLQRGNTTFNELMNIAQEWISTEQSLSFGGGRRLGGYDQSYTAAINQVSSSGGPGQQQLQDNNEHRAMQGRTRSESCGDDFNTAINQVSSSRGNGQQPHQRPESGKHTVSKYKRWTRFNPPSKTKPCRCFEETGLKPPNSKDLNFHTNTVSSCKSLNTSPGPHVKSFINTNLTNVSSLYQNKPKQEEVDEPSSTVTWDTLSKAEDFEMEMKSIKQINSNNELLEIEVFKITDAHSQLPFIQLQTPSKQRLLALVDSGAQTSIISTAAAERLQLEVVGKRMTAYTGFTGKSEPALCKFYKLEMTDLDGNKWATVTPSYPEMSTMFRAPNHSKEDIKFLKERGMDKEGITDLIQFDGTPVDMLLGNNIINKIRRMQKTEMVYLPSGRAIEKMFIGFINHPPILDDSLVPIGNRFNINVLDEPEQVWIHTVDSLDIDQNQMKTKDHSIISNRKLEQQLEQLWNLELLGIEPPPAKADKEALNNQLLQEQKALIIIGKDGILRIALPFNGKQKRLHNNLPVAKKRLISILGHELKEKKERDAYDKIIRKQLNEGIIEEVPADSEEDGPEYHVPHRGVVKNDSLTTNLRIVFDASSHMRNELSLNDTLYPGPSILQPILGILLRSRLSKYMMVADLEKAFHQVHVQEKFRNVTKFLWLRNPDKGYTEDNLVTYRFTRLPFGVTCSPFLLAITILRYMELDVQEINPRIIENLYVDNTMFTSNSKEDMERCYKQSKAVFKKMHMNLREFLCNVPDVMDIIDEKDRSPQQSCKLLGHKWNADTDKLTIKIAEPPEGIPTR</sequence>
<dbReference type="InterPro" id="IPR043128">
    <property type="entry name" value="Rev_trsase/Diguanyl_cyclase"/>
</dbReference>
<proteinExistence type="predicted"/>
<feature type="domain" description="Reverse transcriptase" evidence="2">
    <location>
        <begin position="1127"/>
        <end position="1259"/>
    </location>
</feature>
<feature type="compositionally biased region" description="Low complexity" evidence="1">
    <location>
        <begin position="171"/>
        <end position="185"/>
    </location>
</feature>
<dbReference type="SUPFAM" id="SSF56672">
    <property type="entry name" value="DNA/RNA polymerases"/>
    <property type="match status" value="1"/>
</dbReference>
<dbReference type="PANTHER" id="PTHR47331:SF1">
    <property type="entry name" value="GAG-LIKE PROTEIN"/>
    <property type="match status" value="1"/>
</dbReference>
<evidence type="ECO:0000313" key="4">
    <source>
        <dbReference type="Proteomes" id="UP000008281"/>
    </source>
</evidence>
<evidence type="ECO:0000259" key="2">
    <source>
        <dbReference type="Pfam" id="PF00078"/>
    </source>
</evidence>
<dbReference type="Gene3D" id="2.40.70.10">
    <property type="entry name" value="Acid Proteases"/>
    <property type="match status" value="1"/>
</dbReference>
<dbReference type="Gene3D" id="3.30.70.270">
    <property type="match status" value="1"/>
</dbReference>
<feature type="region of interest" description="Disordered" evidence="1">
    <location>
        <begin position="565"/>
        <end position="627"/>
    </location>
</feature>
<dbReference type="PROSITE" id="PS00141">
    <property type="entry name" value="ASP_PROTEASE"/>
    <property type="match status" value="1"/>
</dbReference>
<organism evidence="4">
    <name type="scientific">Caenorhabditis remanei</name>
    <name type="common">Caenorhabditis vulgaris</name>
    <dbReference type="NCBI Taxonomy" id="31234"/>
    <lineage>
        <taxon>Eukaryota</taxon>
        <taxon>Metazoa</taxon>
        <taxon>Ecdysozoa</taxon>
        <taxon>Nematoda</taxon>
        <taxon>Chromadorea</taxon>
        <taxon>Rhabditida</taxon>
        <taxon>Rhabditina</taxon>
        <taxon>Rhabditomorpha</taxon>
        <taxon>Rhabditoidea</taxon>
        <taxon>Rhabditidae</taxon>
        <taxon>Peloderinae</taxon>
        <taxon>Caenorhabditis</taxon>
    </lineage>
</organism>
<protein>
    <recommendedName>
        <fullName evidence="2">Reverse transcriptase domain-containing protein</fullName>
    </recommendedName>
</protein>
<dbReference type="InterPro" id="IPR000477">
    <property type="entry name" value="RT_dom"/>
</dbReference>
<dbReference type="OrthoDB" id="5920525at2759"/>
<feature type="compositionally biased region" description="Polar residues" evidence="1">
    <location>
        <begin position="140"/>
        <end position="151"/>
    </location>
</feature>